<dbReference type="Pfam" id="PF07690">
    <property type="entry name" value="MFS_1"/>
    <property type="match status" value="1"/>
</dbReference>
<organism evidence="8 9">
    <name type="scientific">Streptomyces avidinii</name>
    <dbReference type="NCBI Taxonomy" id="1895"/>
    <lineage>
        <taxon>Bacteria</taxon>
        <taxon>Bacillati</taxon>
        <taxon>Actinomycetota</taxon>
        <taxon>Actinomycetes</taxon>
        <taxon>Kitasatosporales</taxon>
        <taxon>Streptomycetaceae</taxon>
        <taxon>Streptomyces</taxon>
    </lineage>
</organism>
<dbReference type="Gene3D" id="1.20.1250.20">
    <property type="entry name" value="MFS general substrate transporter like domains"/>
    <property type="match status" value="1"/>
</dbReference>
<keyword evidence="3 6" id="KW-1133">Transmembrane helix</keyword>
<feature type="domain" description="Major facilitator superfamily (MFS) profile" evidence="7">
    <location>
        <begin position="17"/>
        <end position="403"/>
    </location>
</feature>
<feature type="transmembrane region" description="Helical" evidence="6">
    <location>
        <begin position="310"/>
        <end position="330"/>
    </location>
</feature>
<dbReference type="Proteomes" id="UP001519310">
    <property type="component" value="Unassembled WGS sequence"/>
</dbReference>
<feature type="transmembrane region" description="Helical" evidence="6">
    <location>
        <begin position="142"/>
        <end position="161"/>
    </location>
</feature>
<dbReference type="InterPro" id="IPR020846">
    <property type="entry name" value="MFS_dom"/>
</dbReference>
<feature type="transmembrane region" description="Helical" evidence="6">
    <location>
        <begin position="287"/>
        <end position="304"/>
    </location>
</feature>
<dbReference type="PANTHER" id="PTHR42910:SF1">
    <property type="entry name" value="MAJOR FACILITATOR SUPERFAMILY (MFS) PROFILE DOMAIN-CONTAINING PROTEIN"/>
    <property type="match status" value="1"/>
</dbReference>
<feature type="region of interest" description="Disordered" evidence="5">
    <location>
        <begin position="403"/>
        <end position="441"/>
    </location>
</feature>
<reference evidence="8 9" key="1">
    <citation type="submission" date="2021-03" db="EMBL/GenBank/DDBJ databases">
        <title>Genomic Encyclopedia of Type Strains, Phase IV (KMG-IV): sequencing the most valuable type-strain genomes for metagenomic binning, comparative biology and taxonomic classification.</title>
        <authorList>
            <person name="Goeker M."/>
        </authorList>
    </citation>
    <scope>NUCLEOTIDE SEQUENCE [LARGE SCALE GENOMIC DNA]</scope>
    <source>
        <strain evidence="8 9">DSM 40526</strain>
    </source>
</reference>
<evidence type="ECO:0000256" key="2">
    <source>
        <dbReference type="ARBA" id="ARBA00022692"/>
    </source>
</evidence>
<gene>
    <name evidence="8" type="ORF">J2Z77_001423</name>
</gene>
<dbReference type="InterPro" id="IPR011701">
    <property type="entry name" value="MFS"/>
</dbReference>
<dbReference type="EMBL" id="JAGGLQ010000002">
    <property type="protein sequence ID" value="MBP2035636.1"/>
    <property type="molecule type" value="Genomic_DNA"/>
</dbReference>
<feature type="transmembrane region" description="Helical" evidence="6">
    <location>
        <begin position="253"/>
        <end position="275"/>
    </location>
</feature>
<evidence type="ECO:0000256" key="5">
    <source>
        <dbReference type="SAM" id="MobiDB-lite"/>
    </source>
</evidence>
<dbReference type="InterPro" id="IPR036259">
    <property type="entry name" value="MFS_trans_sf"/>
</dbReference>
<feature type="transmembrane region" description="Helical" evidence="6">
    <location>
        <begin position="53"/>
        <end position="74"/>
    </location>
</feature>
<dbReference type="PROSITE" id="PS50850">
    <property type="entry name" value="MFS"/>
    <property type="match status" value="1"/>
</dbReference>
<keyword evidence="9" id="KW-1185">Reference proteome</keyword>
<accession>A0ABS4L1H8</accession>
<name>A0ABS4L1H8_STRAV</name>
<feature type="transmembrane region" description="Helical" evidence="6">
    <location>
        <begin position="375"/>
        <end position="397"/>
    </location>
</feature>
<keyword evidence="2 6" id="KW-0812">Transmembrane</keyword>
<feature type="transmembrane region" description="Helical" evidence="6">
    <location>
        <begin position="20"/>
        <end position="41"/>
    </location>
</feature>
<comment type="subcellular location">
    <subcellularLocation>
        <location evidence="1">Cell membrane</location>
        <topology evidence="1">Multi-pass membrane protein</topology>
    </subcellularLocation>
</comment>
<feature type="transmembrane region" description="Helical" evidence="6">
    <location>
        <begin position="173"/>
        <end position="193"/>
    </location>
</feature>
<dbReference type="CDD" id="cd17324">
    <property type="entry name" value="MFS_NepI_like"/>
    <property type="match status" value="1"/>
</dbReference>
<evidence type="ECO:0000256" key="1">
    <source>
        <dbReference type="ARBA" id="ARBA00004651"/>
    </source>
</evidence>
<feature type="transmembrane region" description="Helical" evidence="6">
    <location>
        <begin position="351"/>
        <end position="369"/>
    </location>
</feature>
<dbReference type="SUPFAM" id="SSF103473">
    <property type="entry name" value="MFS general substrate transporter"/>
    <property type="match status" value="1"/>
</dbReference>
<evidence type="ECO:0000313" key="9">
    <source>
        <dbReference type="Proteomes" id="UP001519310"/>
    </source>
</evidence>
<evidence type="ECO:0000259" key="7">
    <source>
        <dbReference type="PROSITE" id="PS50850"/>
    </source>
</evidence>
<evidence type="ECO:0000313" key="8">
    <source>
        <dbReference type="EMBL" id="MBP2035636.1"/>
    </source>
</evidence>
<sequence length="441" mass="44997">MTSPLVADTAHRRPGMSRRLLLLLTLTCAVGVGTVYFPQAISPLVVAALHESPGSATLVVTAIQIGYTAGIFLLGPLGDRLPHRPFLVTLLALTGVGLLAAGCAPGLAPLIAAAAVVGMTTVAAQVIGPLAAGLVAAERRGAVLGTLLSGSTGGMLLARTFGGTLGEWLGWRAPYLVAGAVALILAAVLARTLPVSLPSSRQRYPALLAEPLRLLRTEPELRRSCLYQATVFGGFSAVWTCLALLLTGPAYGLGAHAVGMLALVGAATMLCTPYAGRLVDRTGADRVNLVCLIGVLVSAAVLTAGARGGAAGTVALAGGTLLLDIAMQSGMVANQARVYALRPDARSRLNTAYMTCAYLGGSAGSWVGVRIYGRAGWQGVCALVAVLAGIALARHLVALHGRGTDARQAGDRGPGEPMPVGIGCPPSVPRLSRQPVERRVI</sequence>
<dbReference type="PANTHER" id="PTHR42910">
    <property type="entry name" value="TRANSPORTER SCO4007-RELATED"/>
    <property type="match status" value="1"/>
</dbReference>
<feature type="transmembrane region" description="Helical" evidence="6">
    <location>
        <begin position="86"/>
        <end position="107"/>
    </location>
</feature>
<evidence type="ECO:0000256" key="6">
    <source>
        <dbReference type="SAM" id="Phobius"/>
    </source>
</evidence>
<keyword evidence="4 6" id="KW-0472">Membrane</keyword>
<evidence type="ECO:0000256" key="4">
    <source>
        <dbReference type="ARBA" id="ARBA00023136"/>
    </source>
</evidence>
<comment type="caution">
    <text evidence="8">The sequence shown here is derived from an EMBL/GenBank/DDBJ whole genome shotgun (WGS) entry which is preliminary data.</text>
</comment>
<proteinExistence type="predicted"/>
<evidence type="ECO:0000256" key="3">
    <source>
        <dbReference type="ARBA" id="ARBA00022989"/>
    </source>
</evidence>
<feature type="transmembrane region" description="Helical" evidence="6">
    <location>
        <begin position="225"/>
        <end position="247"/>
    </location>
</feature>
<protein>
    <submittedName>
        <fullName evidence="8">MFS family arabinose efflux permease</fullName>
    </submittedName>
</protein>
<feature type="compositionally biased region" description="Basic and acidic residues" evidence="5">
    <location>
        <begin position="403"/>
        <end position="414"/>
    </location>
</feature>
<feature type="transmembrane region" description="Helical" evidence="6">
    <location>
        <begin position="113"/>
        <end position="135"/>
    </location>
</feature>